<geneLocation type="plasmid" evidence="8">
    <name>pJH-T4</name>
</geneLocation>
<dbReference type="AlphaFoldDB" id="A0A2H4HID3"/>
<evidence type="ECO:0000256" key="3">
    <source>
        <dbReference type="ARBA" id="ARBA00023125"/>
    </source>
</evidence>
<organism evidence="8">
    <name type="scientific">Enterococcus faecalis</name>
    <name type="common">Streptococcus faecalis</name>
    <dbReference type="NCBI Taxonomy" id="1351"/>
    <lineage>
        <taxon>Bacteria</taxon>
        <taxon>Bacillati</taxon>
        <taxon>Bacillota</taxon>
        <taxon>Bacilli</taxon>
        <taxon>Lactobacillales</taxon>
        <taxon>Enterococcaceae</taxon>
        <taxon>Enterococcus</taxon>
    </lineage>
</organism>
<keyword evidence="4" id="KW-0233">DNA recombination</keyword>
<dbReference type="RefSeq" id="WP_002305817.1">
    <property type="nucleotide sequence ID" value="NZ_JAEIUF010000059.1"/>
</dbReference>
<dbReference type="Pfam" id="PF00239">
    <property type="entry name" value="Resolvase"/>
    <property type="match status" value="1"/>
</dbReference>
<reference evidence="8" key="1">
    <citation type="submission" date="2016-12" db="EMBL/GenBank/DDBJ databases">
        <title>Genetic characterization of cointegrate plasmids responsible for the mobilization of pRUM-like and pLAG, via pHTbeta, from Enterococcus faecium to E. faecalis.</title>
        <authorList>
            <person name="Di Sante L."/>
            <person name="Morroni G."/>
            <person name="Vignaroli C."/>
            <person name="Brenciani A."/>
        </authorList>
    </citation>
    <scope>NUCLEOTIDE SEQUENCE</scope>
    <source>
        <strain evidence="8">Transconjugant T4</strain>
        <plasmid evidence="8">pJH-T4</plasmid>
    </source>
</reference>
<dbReference type="InterPro" id="IPR006119">
    <property type="entry name" value="Resolv_N"/>
</dbReference>
<dbReference type="Gene3D" id="1.10.10.60">
    <property type="entry name" value="Homeodomain-like"/>
    <property type="match status" value="1"/>
</dbReference>
<dbReference type="Gene3D" id="3.40.50.1390">
    <property type="entry name" value="Resolvase, N-terminal catalytic domain"/>
    <property type="match status" value="1"/>
</dbReference>
<name>A0A2H4HID3_ENTFL</name>
<dbReference type="InterPro" id="IPR050639">
    <property type="entry name" value="SSR_resolvase"/>
</dbReference>
<keyword evidence="3" id="KW-0238">DNA-binding</keyword>
<dbReference type="SMART" id="SM00857">
    <property type="entry name" value="Resolvase"/>
    <property type="match status" value="1"/>
</dbReference>
<evidence type="ECO:0000259" key="7">
    <source>
        <dbReference type="PROSITE" id="PS51736"/>
    </source>
</evidence>
<sequence>MLVGYARVSSDDQNLERQLEEFRKIGVEKVFAEKKSGRNTVERPEFNKMLSFVREGDTLVFESLERLGRNSDEILETVSFIDKNGMGLMVLNLPILDTKFGDPNLEKLVRSLVINIFSWTAQNEREEIKRKQKQGIAIAKKKGVYKGKPYEYSSTAKNPQKRFIYNEIVRMLGEGVPIKRIAEKTGTNRNLVYRIKKRISESD</sequence>
<feature type="active site" description="O-(5'-phospho-DNA)-serine intermediate" evidence="5 6">
    <location>
        <position position="9"/>
    </location>
</feature>
<keyword evidence="8" id="KW-0614">Plasmid</keyword>
<accession>A0A2H4HID3</accession>
<feature type="domain" description="Resolvase/invertase-type recombinase catalytic" evidence="7">
    <location>
        <begin position="1"/>
        <end position="143"/>
    </location>
</feature>
<dbReference type="GO" id="GO:0000150">
    <property type="term" value="F:DNA strand exchange activity"/>
    <property type="evidence" value="ECO:0007669"/>
    <property type="project" value="InterPro"/>
</dbReference>
<dbReference type="PANTHER" id="PTHR30461">
    <property type="entry name" value="DNA-INVERTASE FROM LAMBDOID PROPHAGE"/>
    <property type="match status" value="1"/>
</dbReference>
<dbReference type="PROSITE" id="PS00397">
    <property type="entry name" value="RECOMBINASES_1"/>
    <property type="match status" value="1"/>
</dbReference>
<dbReference type="CDD" id="cd03768">
    <property type="entry name" value="SR_ResInv"/>
    <property type="match status" value="1"/>
</dbReference>
<dbReference type="PANTHER" id="PTHR30461:SF26">
    <property type="entry name" value="RESOLVASE HOMOLOG YNEB"/>
    <property type="match status" value="1"/>
</dbReference>
<keyword evidence="2" id="KW-0229">DNA integration</keyword>
<protein>
    <submittedName>
        <fullName evidence="8">Transposase</fullName>
    </submittedName>
</protein>
<proteinExistence type="inferred from homology"/>
<dbReference type="InterPro" id="IPR006118">
    <property type="entry name" value="Recombinase_CS"/>
</dbReference>
<dbReference type="GO" id="GO:0003677">
    <property type="term" value="F:DNA binding"/>
    <property type="evidence" value="ECO:0007669"/>
    <property type="project" value="UniProtKB-KW"/>
</dbReference>
<evidence type="ECO:0000256" key="6">
    <source>
        <dbReference type="PROSITE-ProRule" id="PRU10137"/>
    </source>
</evidence>
<dbReference type="SUPFAM" id="SSF53041">
    <property type="entry name" value="Resolvase-like"/>
    <property type="match status" value="1"/>
</dbReference>
<dbReference type="InterPro" id="IPR036162">
    <property type="entry name" value="Resolvase-like_N_sf"/>
</dbReference>
<evidence type="ECO:0000256" key="1">
    <source>
        <dbReference type="ARBA" id="ARBA00009913"/>
    </source>
</evidence>
<comment type="similarity">
    <text evidence="1">Belongs to the site-specific recombinase resolvase family.</text>
</comment>
<dbReference type="GO" id="GO:0015074">
    <property type="term" value="P:DNA integration"/>
    <property type="evidence" value="ECO:0007669"/>
    <property type="project" value="UniProtKB-KW"/>
</dbReference>
<evidence type="ECO:0000256" key="4">
    <source>
        <dbReference type="ARBA" id="ARBA00023172"/>
    </source>
</evidence>
<evidence type="ECO:0000256" key="5">
    <source>
        <dbReference type="PIRSR" id="PIRSR606118-50"/>
    </source>
</evidence>
<evidence type="ECO:0000313" key="8">
    <source>
        <dbReference type="EMBL" id="ARQ19189.1"/>
    </source>
</evidence>
<evidence type="ECO:0000256" key="2">
    <source>
        <dbReference type="ARBA" id="ARBA00022908"/>
    </source>
</evidence>
<dbReference type="EMBL" id="KY290886">
    <property type="protein sequence ID" value="ARQ19189.1"/>
    <property type="molecule type" value="Genomic_DNA"/>
</dbReference>
<dbReference type="PROSITE" id="PS51736">
    <property type="entry name" value="RECOMBINASES_3"/>
    <property type="match status" value="1"/>
</dbReference>